<sequence length="184" mass="20543">MLLYGTFEERGYTFEAYIPTDDAEPVAFELRIIVGGELKHSLLVPMTYTPTFGVDAGDRQMIESILDRVLAVLPNSHEFGAKAVHALEELETEIGGKQARKQHQNWLDSPGRRCGQFEYTTDLFAAQFAELVGGREAMDKWMKTKTPQFGDRTPEEALHLGMTQAVINHLLELAQQSSKGGTDI</sequence>
<gene>
    <name evidence="1" type="ORF">DWU98_20180</name>
</gene>
<evidence type="ECO:0000313" key="2">
    <source>
        <dbReference type="Proteomes" id="UP000254258"/>
    </source>
</evidence>
<dbReference type="EMBL" id="QRBE01000019">
    <property type="protein sequence ID" value="RDS78938.1"/>
    <property type="molecule type" value="Genomic_DNA"/>
</dbReference>
<proteinExistence type="predicted"/>
<organism evidence="1 2">
    <name type="scientific">Dyella monticola</name>
    <dbReference type="NCBI Taxonomy" id="1927958"/>
    <lineage>
        <taxon>Bacteria</taxon>
        <taxon>Pseudomonadati</taxon>
        <taxon>Pseudomonadota</taxon>
        <taxon>Gammaproteobacteria</taxon>
        <taxon>Lysobacterales</taxon>
        <taxon>Rhodanobacteraceae</taxon>
        <taxon>Dyella</taxon>
    </lineage>
</organism>
<keyword evidence="2" id="KW-1185">Reference proteome</keyword>
<reference evidence="1 2" key="1">
    <citation type="submission" date="2018-07" db="EMBL/GenBank/DDBJ databases">
        <title>Dyella monticola sp. nov. and Dyella psychrodurans sp. nov. isolated from monsoon evergreen broad-leaved forest soil of Dinghu Mountain, China.</title>
        <authorList>
            <person name="Gao Z."/>
            <person name="Qiu L."/>
        </authorList>
    </citation>
    <scope>NUCLEOTIDE SEQUENCE [LARGE SCALE GENOMIC DNA]</scope>
    <source>
        <strain evidence="1 2">4G-K06</strain>
    </source>
</reference>
<comment type="caution">
    <text evidence="1">The sequence shown here is derived from an EMBL/GenBank/DDBJ whole genome shotgun (WGS) entry which is preliminary data.</text>
</comment>
<evidence type="ECO:0000313" key="1">
    <source>
        <dbReference type="EMBL" id="RDS78938.1"/>
    </source>
</evidence>
<protein>
    <submittedName>
        <fullName evidence="1">Uncharacterized protein</fullName>
    </submittedName>
</protein>
<name>A0A370WS11_9GAMM</name>
<dbReference type="RefSeq" id="WP_147293393.1">
    <property type="nucleotide sequence ID" value="NZ_QRBE01000019.1"/>
</dbReference>
<dbReference type="Proteomes" id="UP000254258">
    <property type="component" value="Unassembled WGS sequence"/>
</dbReference>
<dbReference type="AlphaFoldDB" id="A0A370WS11"/>
<accession>A0A370WS11</accession>